<dbReference type="AlphaFoldDB" id="A0A3Q8X1W3"/>
<evidence type="ECO:0000313" key="6">
    <source>
        <dbReference type="EMBL" id="AZN38595.1"/>
    </source>
</evidence>
<dbReference type="Pfam" id="PF19567">
    <property type="entry name" value="CpsB_CapC"/>
    <property type="match status" value="1"/>
</dbReference>
<dbReference type="GO" id="GO:0004725">
    <property type="term" value="F:protein tyrosine phosphatase activity"/>
    <property type="evidence" value="ECO:0007669"/>
    <property type="project" value="UniProtKB-UniRule"/>
</dbReference>
<evidence type="ECO:0000256" key="4">
    <source>
        <dbReference type="ARBA" id="ARBA00051722"/>
    </source>
</evidence>
<reference evidence="7" key="1">
    <citation type="submission" date="2018-12" db="EMBL/GenBank/DDBJ databases">
        <title>Genome sequence of Peanibacillus sp.</title>
        <authorList>
            <person name="Subramani G."/>
            <person name="Srinivasan S."/>
            <person name="Kim M.K."/>
        </authorList>
    </citation>
    <scope>NUCLEOTIDE SEQUENCE [LARGE SCALE GENOMIC DNA]</scope>
    <source>
        <strain evidence="7">18JY67-1</strain>
    </source>
</reference>
<keyword evidence="7" id="KW-1185">Reference proteome</keyword>
<dbReference type="Gene3D" id="3.20.20.140">
    <property type="entry name" value="Metal-dependent hydrolases"/>
    <property type="match status" value="1"/>
</dbReference>
<dbReference type="PANTHER" id="PTHR39181:SF1">
    <property type="entry name" value="TYROSINE-PROTEIN PHOSPHATASE YWQE"/>
    <property type="match status" value="1"/>
</dbReference>
<comment type="catalytic activity">
    <reaction evidence="4 5">
        <text>O-phospho-L-tyrosyl-[protein] + H2O = L-tyrosyl-[protein] + phosphate</text>
        <dbReference type="Rhea" id="RHEA:10684"/>
        <dbReference type="Rhea" id="RHEA-COMP:10136"/>
        <dbReference type="Rhea" id="RHEA-COMP:20101"/>
        <dbReference type="ChEBI" id="CHEBI:15377"/>
        <dbReference type="ChEBI" id="CHEBI:43474"/>
        <dbReference type="ChEBI" id="CHEBI:46858"/>
        <dbReference type="ChEBI" id="CHEBI:61978"/>
        <dbReference type="EC" id="3.1.3.48"/>
    </reaction>
</comment>
<accession>A0A3Q8X1W3</accession>
<dbReference type="GO" id="GO:0030145">
    <property type="term" value="F:manganese ion binding"/>
    <property type="evidence" value="ECO:0007669"/>
    <property type="project" value="UniProtKB-UniRule"/>
</dbReference>
<keyword evidence="2 5" id="KW-0378">Hydrolase</keyword>
<sequence>MIDIHTHILPGIDDGATNIEDSLDLARAAVADGITALIATPHHADGRYTNHAAFVTEQVERLREELANHQIPLEVYAGQEIRVHSDMLDAWSANELATLAGSRYILLEMPSSSIPKRMLEYIHELTIMGIRPIIAHPERNAEVVKHPDKLKEMIEAGAFGQMTTHSLLGGFGKQIERKAWQLCRDGLIHIISSDAHHTVRRGFRLKEAYNRLKSEFGEGFVKTYIANAESIISNSEMIDCPSKSSSTRWLNWFKFTKSAQKG</sequence>
<evidence type="ECO:0000256" key="3">
    <source>
        <dbReference type="ARBA" id="ARBA00022912"/>
    </source>
</evidence>
<keyword evidence="3 5" id="KW-0904">Protein phosphatase</keyword>
<dbReference type="SUPFAM" id="SSF89550">
    <property type="entry name" value="PHP domain-like"/>
    <property type="match status" value="1"/>
</dbReference>
<dbReference type="PANTHER" id="PTHR39181">
    <property type="entry name" value="TYROSINE-PROTEIN PHOSPHATASE YWQE"/>
    <property type="match status" value="1"/>
</dbReference>
<organism evidence="6 7">
    <name type="scientific">Paenibacillus albus</name>
    <dbReference type="NCBI Taxonomy" id="2495582"/>
    <lineage>
        <taxon>Bacteria</taxon>
        <taxon>Bacillati</taxon>
        <taxon>Bacillota</taxon>
        <taxon>Bacilli</taxon>
        <taxon>Bacillales</taxon>
        <taxon>Paenibacillaceae</taxon>
        <taxon>Paenibacillus</taxon>
    </lineage>
</organism>
<dbReference type="KEGG" id="palb:EJC50_02075"/>
<comment type="similarity">
    <text evidence="1 5">Belongs to the metallo-dependent hydrolases superfamily. CpsB/CapC family.</text>
</comment>
<proteinExistence type="inferred from homology"/>
<dbReference type="PIRSF" id="PIRSF016557">
    <property type="entry name" value="Caps_synth_CpsB"/>
    <property type="match status" value="1"/>
</dbReference>
<dbReference type="InterPro" id="IPR016667">
    <property type="entry name" value="Caps_polysacc_synth_CpsB/CapC"/>
</dbReference>
<evidence type="ECO:0000256" key="5">
    <source>
        <dbReference type="PIRNR" id="PIRNR016557"/>
    </source>
</evidence>
<dbReference type="EMBL" id="CP034437">
    <property type="protein sequence ID" value="AZN38595.1"/>
    <property type="molecule type" value="Genomic_DNA"/>
</dbReference>
<protein>
    <recommendedName>
        <fullName evidence="5">Tyrosine-protein phosphatase</fullName>
        <ecNumber evidence="5">3.1.3.48</ecNumber>
    </recommendedName>
</protein>
<evidence type="ECO:0000256" key="1">
    <source>
        <dbReference type="ARBA" id="ARBA00005750"/>
    </source>
</evidence>
<dbReference type="OrthoDB" id="9788539at2"/>
<dbReference type="RefSeq" id="WP_126011854.1">
    <property type="nucleotide sequence ID" value="NZ_CP034437.1"/>
</dbReference>
<evidence type="ECO:0000313" key="7">
    <source>
        <dbReference type="Proteomes" id="UP000272528"/>
    </source>
</evidence>
<gene>
    <name evidence="6" type="ORF">EJC50_02075</name>
</gene>
<dbReference type="EC" id="3.1.3.48" evidence="5"/>
<evidence type="ECO:0000256" key="2">
    <source>
        <dbReference type="ARBA" id="ARBA00022801"/>
    </source>
</evidence>
<dbReference type="InterPro" id="IPR016195">
    <property type="entry name" value="Pol/histidinol_Pase-like"/>
</dbReference>
<name>A0A3Q8X1W3_9BACL</name>
<dbReference type="Proteomes" id="UP000272528">
    <property type="component" value="Chromosome"/>
</dbReference>